<sequence precursor="true">MKNYKKLPFKVLTVTALSAMLLTGGYVSAETTDDQSNNELAIQNILGQGHQIFMQGQNQAEQDNNDPYNYSNFKKSKDNQFSPDENVRVIIEVDQPTDSINPSTTKDKKEKYDQIQDRVITKLPKEQSKDKKSLSEPTVRHRFYEGFNGFSLETQYKNLEEIQKVEGVKSVHIARTFQKAADESKGLVQAQKVWESLGYQGEGMLIGVVDSGIDYKHKDMTLTDKGKQMEKLTPNNIQDKLAQTPQNDVWYSDKVPTGYDWADNDNDVYPKSEPHGMHVSGIIGANGNEADDGVKGIAPGAQLLAEKVFSDKGGGAKEDDIIAGIQHSMQMGADVINMSLGSDAGPVSEVDDPVQKTIREATEKGILVVVAGGNAAYSTKNHLLKSSLEPYAQNPDVGDVGSPGVSPFALQVASYENNSIQMNTLHLSTGTEMPYQDQTYSGFVLANKLDPSKEYEVVYGVEGKDTDIKNIDCIGKIVIVQPKTTYSSYSYAQFSAQRKGAVATILVPPPQMADYPQLYFSPLSIPAITVSKDGGQALINQLQNGQKITMKLSNGTWIDNPLKNQMSNFSSMGTPTTLDFKPEISGVGGNIYSTIPNNKYQVMSGTSMATPQVAGGAALVLQSLYSKGLPKTEDTVLKAKIALMNTSSIVSDPRANNSVPYSPRVQGAGLMQVANAINTPVLVTNKRAPLEQAGSVALKDIKENNFNFKLEMEALDGKDVPDNMEYKVVVDVLTDETEHKEYDLNADGSNHRSEDYLTMKSTRIEGADVHVNGGQTIQISKGKKKELSIDIKLPKNMKKNTFVEGFVRFIPTANNNSDKVVPLSMPYMGFYGNWVEPQNLDPAAWDKDAFLGYTALWDDIADLPLGYNAQTNSFNVDQIAVSPLSGAHGAYASFTALRNLSKAEMYIEDKAGNIVNYLGDFSEFTGSPYKFHKNIMSVGNYYYNIDLDNYYWKGKDQNGQVVKDGDYNYVIRTTLDSNNAAPQTVKLPIKLDSVAPTVSDIQVQPTTDGKYQITFNANDNQGGCGYYESVVYVDGQYTLLKPGATSLTVKKEPKSIVVMAEDHAYNEGFTVWGDTSYINPSILVSYFQVQNNKNVNAINPAHIYGFASNKLNWKIYIKDSNGNTVFTKTIETTDQVRLDWAPSDDIPNGTYTVYADAENVQGFKVTATASNKVTVVH</sequence>
<dbReference type="CDD" id="cd07475">
    <property type="entry name" value="Peptidases_S8_C5a_Peptidase"/>
    <property type="match status" value="1"/>
</dbReference>
<feature type="signal peptide" evidence="13">
    <location>
        <begin position="1"/>
        <end position="29"/>
    </location>
</feature>
<name>A0A0U1P4A5_9BACI</name>
<dbReference type="InterPro" id="IPR036852">
    <property type="entry name" value="Peptidase_S8/S53_dom_sf"/>
</dbReference>
<dbReference type="PROSITE" id="PS00136">
    <property type="entry name" value="SUBTILASE_ASP"/>
    <property type="match status" value="1"/>
</dbReference>
<dbReference type="InterPro" id="IPR023828">
    <property type="entry name" value="Peptidase_S8_Ser-AS"/>
</dbReference>
<dbReference type="InterPro" id="IPR010435">
    <property type="entry name" value="C5a/SBT2-like_Fn3"/>
</dbReference>
<dbReference type="PROSITE" id="PS00138">
    <property type="entry name" value="SUBTILASE_SER"/>
    <property type="match status" value="1"/>
</dbReference>
<gene>
    <name evidence="16" type="ORF">BN000_05057</name>
</gene>
<dbReference type="PROSITE" id="PS51892">
    <property type="entry name" value="SUBTILASE"/>
    <property type="match status" value="1"/>
</dbReference>
<dbReference type="Gene3D" id="3.40.50.200">
    <property type="entry name" value="Peptidase S8/S53 domain"/>
    <property type="match status" value="1"/>
</dbReference>
<feature type="active site" description="Charge relay system" evidence="10 11">
    <location>
        <position position="275"/>
    </location>
</feature>
<accession>A0A0U1P4A5</accession>
<dbReference type="Pfam" id="PF06280">
    <property type="entry name" value="fn3_5"/>
    <property type="match status" value="1"/>
</dbReference>
<evidence type="ECO:0000256" key="9">
    <source>
        <dbReference type="ARBA" id="ARBA00022837"/>
    </source>
</evidence>
<dbReference type="GO" id="GO:0005576">
    <property type="term" value="C:extracellular region"/>
    <property type="evidence" value="ECO:0007669"/>
    <property type="project" value="UniProtKB-SubCell"/>
</dbReference>
<dbReference type="InterPro" id="IPR000209">
    <property type="entry name" value="Peptidase_S8/S53_dom"/>
</dbReference>
<dbReference type="InterPro" id="IPR046450">
    <property type="entry name" value="PA_dom_sf"/>
</dbReference>
<dbReference type="Gene3D" id="2.60.40.1710">
    <property type="entry name" value="Subtilisin-like superfamily"/>
    <property type="match status" value="1"/>
</dbReference>
<dbReference type="SUPFAM" id="SSF52743">
    <property type="entry name" value="Subtilisin-like"/>
    <property type="match status" value="1"/>
</dbReference>
<feature type="domain" description="C5a peptidase/Subtilisin-like protease SBT2-like Fn3-like" evidence="15">
    <location>
        <begin position="696"/>
        <end position="828"/>
    </location>
</feature>
<evidence type="ECO:0000256" key="6">
    <source>
        <dbReference type="ARBA" id="ARBA00022729"/>
    </source>
</evidence>
<evidence type="ECO:0000256" key="2">
    <source>
        <dbReference type="ARBA" id="ARBA00004613"/>
    </source>
</evidence>
<reference evidence="17" key="1">
    <citation type="submission" date="2015-05" db="EMBL/GenBank/DDBJ databases">
        <authorList>
            <person name="Urmite Genomes"/>
        </authorList>
    </citation>
    <scope>NUCLEOTIDE SEQUENCE [LARGE SCALE GENOMIC DNA]</scope>
    <source>
        <strain evidence="17">LF1</strain>
    </source>
</reference>
<dbReference type="PANTHER" id="PTHR43806">
    <property type="entry name" value="PEPTIDASE S8"/>
    <property type="match status" value="1"/>
</dbReference>
<comment type="cofactor">
    <cofactor evidence="1">
        <name>Ca(2+)</name>
        <dbReference type="ChEBI" id="CHEBI:29108"/>
    </cofactor>
</comment>
<dbReference type="Pfam" id="PF00082">
    <property type="entry name" value="Peptidase_S8"/>
    <property type="match status" value="1"/>
</dbReference>
<dbReference type="InterPro" id="IPR022398">
    <property type="entry name" value="Peptidase_S8_His-AS"/>
</dbReference>
<keyword evidence="17" id="KW-1185">Reference proteome</keyword>
<evidence type="ECO:0000256" key="11">
    <source>
        <dbReference type="PROSITE-ProRule" id="PRU01240"/>
    </source>
</evidence>
<evidence type="ECO:0000256" key="7">
    <source>
        <dbReference type="ARBA" id="ARBA00022801"/>
    </source>
</evidence>
<evidence type="ECO:0000313" key="17">
    <source>
        <dbReference type="Proteomes" id="UP000199087"/>
    </source>
</evidence>
<evidence type="ECO:0000256" key="12">
    <source>
        <dbReference type="RuleBase" id="RU003355"/>
    </source>
</evidence>
<dbReference type="InterPro" id="IPR034216">
    <property type="entry name" value="C5a_Peptidase"/>
</dbReference>
<comment type="subcellular location">
    <subcellularLocation>
        <location evidence="2">Secreted</location>
    </subcellularLocation>
</comment>
<keyword evidence="8 11" id="KW-0720">Serine protease</keyword>
<dbReference type="PROSITE" id="PS00137">
    <property type="entry name" value="SUBTILASE_HIS"/>
    <property type="match status" value="1"/>
</dbReference>
<evidence type="ECO:0000256" key="10">
    <source>
        <dbReference type="PIRSR" id="PIRSR615500-1"/>
    </source>
</evidence>
<dbReference type="RefSeq" id="WP_090639529.1">
    <property type="nucleotide sequence ID" value="NZ_CVRB01000006.1"/>
</dbReference>
<evidence type="ECO:0000256" key="3">
    <source>
        <dbReference type="ARBA" id="ARBA00011073"/>
    </source>
</evidence>
<dbReference type="Gene3D" id="2.60.40.4070">
    <property type="match status" value="1"/>
</dbReference>
<feature type="domain" description="Peptidase S8/S53" evidence="14">
    <location>
        <begin position="201"/>
        <end position="669"/>
    </location>
</feature>
<dbReference type="GO" id="GO:0004252">
    <property type="term" value="F:serine-type endopeptidase activity"/>
    <property type="evidence" value="ECO:0007669"/>
    <property type="project" value="UniProtKB-UniRule"/>
</dbReference>
<evidence type="ECO:0000256" key="4">
    <source>
        <dbReference type="ARBA" id="ARBA00022525"/>
    </source>
</evidence>
<feature type="active site" description="Charge relay system" evidence="10 11">
    <location>
        <position position="210"/>
    </location>
</feature>
<feature type="chain" id="PRO_5006712549" evidence="13">
    <location>
        <begin position="30"/>
        <end position="1177"/>
    </location>
</feature>
<proteinExistence type="inferred from homology"/>
<dbReference type="EMBL" id="CVRB01000006">
    <property type="protein sequence ID" value="CRK84998.1"/>
    <property type="molecule type" value="Genomic_DNA"/>
</dbReference>
<dbReference type="GO" id="GO:0006508">
    <property type="term" value="P:proteolysis"/>
    <property type="evidence" value="ECO:0007669"/>
    <property type="project" value="UniProtKB-KW"/>
</dbReference>
<evidence type="ECO:0000259" key="15">
    <source>
        <dbReference type="Pfam" id="PF06280"/>
    </source>
</evidence>
<organism evidence="16 17">
    <name type="scientific">Neobacillus massiliamazoniensis</name>
    <dbReference type="NCBI Taxonomy" id="1499688"/>
    <lineage>
        <taxon>Bacteria</taxon>
        <taxon>Bacillati</taxon>
        <taxon>Bacillota</taxon>
        <taxon>Bacilli</taxon>
        <taxon>Bacillales</taxon>
        <taxon>Bacillaceae</taxon>
        <taxon>Neobacillus</taxon>
    </lineage>
</organism>
<dbReference type="PANTHER" id="PTHR43806:SF11">
    <property type="entry name" value="CEREVISIN-RELATED"/>
    <property type="match status" value="1"/>
</dbReference>
<evidence type="ECO:0000256" key="1">
    <source>
        <dbReference type="ARBA" id="ARBA00001913"/>
    </source>
</evidence>
<dbReference type="Proteomes" id="UP000199087">
    <property type="component" value="Unassembled WGS sequence"/>
</dbReference>
<protein>
    <submittedName>
        <fullName evidence="16">Peptidase S8 and S53 subtilisin kexin sedolisin</fullName>
    </submittedName>
</protein>
<dbReference type="InterPro" id="IPR015500">
    <property type="entry name" value="Peptidase_S8_subtilisin-rel"/>
</dbReference>
<dbReference type="AlphaFoldDB" id="A0A0U1P4A5"/>
<dbReference type="Gene3D" id="3.50.30.30">
    <property type="match status" value="1"/>
</dbReference>
<dbReference type="InterPro" id="IPR023827">
    <property type="entry name" value="Peptidase_S8_Asp-AS"/>
</dbReference>
<keyword evidence="9" id="KW-0106">Calcium</keyword>
<dbReference type="GO" id="GO:0016020">
    <property type="term" value="C:membrane"/>
    <property type="evidence" value="ECO:0007669"/>
    <property type="project" value="InterPro"/>
</dbReference>
<evidence type="ECO:0000313" key="16">
    <source>
        <dbReference type="EMBL" id="CRK84998.1"/>
    </source>
</evidence>
<evidence type="ECO:0000256" key="13">
    <source>
        <dbReference type="SAM" id="SignalP"/>
    </source>
</evidence>
<keyword evidence="4" id="KW-0964">Secreted</keyword>
<evidence type="ECO:0000256" key="8">
    <source>
        <dbReference type="ARBA" id="ARBA00022825"/>
    </source>
</evidence>
<dbReference type="CDD" id="cd00538">
    <property type="entry name" value="PA"/>
    <property type="match status" value="1"/>
</dbReference>
<feature type="active site" description="Charge relay system" evidence="10 11">
    <location>
        <position position="607"/>
    </location>
</feature>
<keyword evidence="5 11" id="KW-0645">Protease</keyword>
<evidence type="ECO:0000259" key="14">
    <source>
        <dbReference type="Pfam" id="PF00082"/>
    </source>
</evidence>
<dbReference type="PRINTS" id="PR00723">
    <property type="entry name" value="SUBTILISIN"/>
</dbReference>
<keyword evidence="7 11" id="KW-0378">Hydrolase</keyword>
<dbReference type="SUPFAM" id="SSF52025">
    <property type="entry name" value="PA domain"/>
    <property type="match status" value="1"/>
</dbReference>
<comment type="similarity">
    <text evidence="3 11 12">Belongs to the peptidase S8 family.</text>
</comment>
<keyword evidence="6 13" id="KW-0732">Signal</keyword>
<dbReference type="STRING" id="1499688.BN000_05057"/>
<dbReference type="InterPro" id="IPR050131">
    <property type="entry name" value="Peptidase_S8_subtilisin-like"/>
</dbReference>
<evidence type="ECO:0000256" key="5">
    <source>
        <dbReference type="ARBA" id="ARBA00022670"/>
    </source>
</evidence>